<dbReference type="PROSITE" id="PS00479">
    <property type="entry name" value="ZF_DAG_PE_1"/>
    <property type="match status" value="1"/>
</dbReference>
<evidence type="ECO:0000259" key="5">
    <source>
        <dbReference type="PROSITE" id="PS50081"/>
    </source>
</evidence>
<accession>J8ZX43</accession>
<dbReference type="VEuPathDB" id="MicrosporidiaDB:EDEG_01467"/>
<comment type="caution">
    <text evidence="6">The sequence shown here is derived from an EMBL/GenBank/DDBJ whole genome shotgun (WGS) entry which is preliminary data.</text>
</comment>
<dbReference type="EMBL" id="AFBI03000021">
    <property type="protein sequence ID" value="EJW04253.1"/>
    <property type="molecule type" value="Genomic_DNA"/>
</dbReference>
<dbReference type="STRING" id="1003232.J8ZX43"/>
<dbReference type="GO" id="GO:0046872">
    <property type="term" value="F:metal ion binding"/>
    <property type="evidence" value="ECO:0007669"/>
    <property type="project" value="UniProtKB-KW"/>
</dbReference>
<organism evidence="6 7">
    <name type="scientific">Edhazardia aedis (strain USNM 41457)</name>
    <name type="common">Microsporidian parasite</name>
    <dbReference type="NCBI Taxonomy" id="1003232"/>
    <lineage>
        <taxon>Eukaryota</taxon>
        <taxon>Fungi</taxon>
        <taxon>Fungi incertae sedis</taxon>
        <taxon>Microsporidia</taxon>
        <taxon>Edhazardia</taxon>
    </lineage>
</organism>
<keyword evidence="3" id="KW-0175">Coiled coil</keyword>
<dbReference type="SMART" id="SM00109">
    <property type="entry name" value="C1"/>
    <property type="match status" value="1"/>
</dbReference>
<dbReference type="HOGENOM" id="CLU_342429_0_0_1"/>
<dbReference type="CDD" id="cd00029">
    <property type="entry name" value="C1"/>
    <property type="match status" value="1"/>
</dbReference>
<dbReference type="Proteomes" id="UP000003163">
    <property type="component" value="Unassembled WGS sequence"/>
</dbReference>
<feature type="domain" description="Phorbol-ester/DAG-type" evidence="5">
    <location>
        <begin position="747"/>
        <end position="797"/>
    </location>
</feature>
<reference evidence="6 7" key="1">
    <citation type="submission" date="2011-08" db="EMBL/GenBank/DDBJ databases">
        <authorList>
            <person name="Liu Z.J."/>
            <person name="Shi F.L."/>
            <person name="Lu J.Q."/>
            <person name="Li M."/>
            <person name="Wang Z.L."/>
        </authorList>
    </citation>
    <scope>NUCLEOTIDE SEQUENCE [LARGE SCALE GENOMIC DNA]</scope>
    <source>
        <strain evidence="6 7">USNM 41457</strain>
    </source>
</reference>
<feature type="compositionally biased region" description="Basic and acidic residues" evidence="4">
    <location>
        <begin position="83"/>
        <end position="95"/>
    </location>
</feature>
<dbReference type="Pfam" id="PF00130">
    <property type="entry name" value="C1_1"/>
    <property type="match status" value="1"/>
</dbReference>
<dbReference type="InterPro" id="IPR046349">
    <property type="entry name" value="C1-like_sf"/>
</dbReference>
<proteinExistence type="predicted"/>
<evidence type="ECO:0000256" key="3">
    <source>
        <dbReference type="SAM" id="Coils"/>
    </source>
</evidence>
<gene>
    <name evidence="6" type="ORF">EDEG_01467</name>
</gene>
<evidence type="ECO:0000256" key="2">
    <source>
        <dbReference type="ARBA" id="ARBA00022833"/>
    </source>
</evidence>
<keyword evidence="2" id="KW-0862">Zinc</keyword>
<evidence type="ECO:0000256" key="1">
    <source>
        <dbReference type="ARBA" id="ARBA00022723"/>
    </source>
</evidence>
<feature type="region of interest" description="Disordered" evidence="4">
    <location>
        <begin position="553"/>
        <end position="576"/>
    </location>
</feature>
<reference evidence="7" key="2">
    <citation type="submission" date="2015-07" db="EMBL/GenBank/DDBJ databases">
        <title>Contrasting host-pathogen interactions and genome evolution in two generalist and specialist microsporidian pathogens of mosquitoes.</title>
        <authorList>
            <consortium name="The Broad Institute Genomics Platform"/>
            <consortium name="The Broad Institute Genome Sequencing Center for Infectious Disease"/>
            <person name="Cuomo C.A."/>
            <person name="Sanscrainte N.D."/>
            <person name="Goldberg J.M."/>
            <person name="Heiman D."/>
            <person name="Young S."/>
            <person name="Zeng Q."/>
            <person name="Becnel J.J."/>
            <person name="Birren B.W."/>
        </authorList>
    </citation>
    <scope>NUCLEOTIDE SEQUENCE [LARGE SCALE GENOMIC DNA]</scope>
    <source>
        <strain evidence="7">USNM 41457</strain>
    </source>
</reference>
<feature type="compositionally biased region" description="Polar residues" evidence="4">
    <location>
        <begin position="710"/>
        <end position="723"/>
    </location>
</feature>
<dbReference type="InterPro" id="IPR002219">
    <property type="entry name" value="PKC_DAG/PE"/>
</dbReference>
<dbReference type="OrthoDB" id="3638488at2759"/>
<feature type="region of interest" description="Disordered" evidence="4">
    <location>
        <begin position="73"/>
        <end position="95"/>
    </location>
</feature>
<evidence type="ECO:0000313" key="7">
    <source>
        <dbReference type="Proteomes" id="UP000003163"/>
    </source>
</evidence>
<feature type="region of interest" description="Disordered" evidence="4">
    <location>
        <begin position="689"/>
        <end position="731"/>
    </location>
</feature>
<feature type="non-terminal residue" evidence="6">
    <location>
        <position position="1"/>
    </location>
</feature>
<feature type="coiled-coil region" evidence="3">
    <location>
        <begin position="137"/>
        <end position="214"/>
    </location>
</feature>
<name>J8ZX43_EDHAE</name>
<keyword evidence="1" id="KW-0479">Metal-binding</keyword>
<dbReference type="AlphaFoldDB" id="J8ZX43"/>
<dbReference type="InParanoid" id="J8ZX43"/>
<evidence type="ECO:0000313" key="6">
    <source>
        <dbReference type="EMBL" id="EJW04253.1"/>
    </source>
</evidence>
<dbReference type="PROSITE" id="PS50081">
    <property type="entry name" value="ZF_DAG_PE_2"/>
    <property type="match status" value="1"/>
</dbReference>
<protein>
    <recommendedName>
        <fullName evidence="5">Phorbol-ester/DAG-type domain-containing protein</fullName>
    </recommendedName>
</protein>
<sequence>NVKNINNGNETCENVDLTCYKKLENINLKVVIEDQKGIYQSIYNENKNSYNLIDQKTKNIHIYSSQETQILSNSVKSPSKNTQKKENSNECEDTHKKCKENKRKFDVIKMRSQEIISRMQMYLDSIITQQNFMKTLIEQAFKENLLLKNEIRSKQSQIDYVNVKYVEELKKELKMSKNEVKEIQQRLDSETFLRENLQNEIRELTQKLYKKTRSKKIRDINLEVNLIKFTGKGNRFNLLSIKLEINSKYIFIGQDKYYLSNIYIFDLKENELYFVNEKQRKLILKIAIISDKTRRSTSCSSAKSEDDILIILKKEQNTLKNIDRLLQIMPKTSDVYKNSQEQRLKCIERIEQLKKSIQEKNDYFIDTNNNKDKYDNISNTYNNKDYDNITNINNNSDYNNINTINNNSDYNNINIINNNKDKYENISNIINSKDNYNYNHNNINITNNDKNKCDNITNINNNSDYNNINITNNDKNKYDNTSYAINNGDKDKYDNTSYAINNGDKNIEDYINNLDDDDEAIDGINVTKVSDATDNSIHLLNNSRIHNDSSLTAQSDFSNTESKSKNSSFNVNDLKNGEKSSSIIDQSIESVNKKTVKLTFNTKNNIIHEISSSSNFKNDYEQNHSHQKNIIKSDIDQNILNKYYAEIDPKNKKTSNKKKSLIKVSDQYDNPFLLQNNNKNSHIKEYSNNIHEKNSSSSRSYKQNDDKNSPSHYTKNTENNVSNIKSPQKQKYIKKKSTQNKIYEFNNHTFILKKYTQQQTCNHCDQIISSSSKEILVCTECEMYVHNCCYVLVENSCEMYKALQYGKILYVTLRSTEDKNRLIDIFKN</sequence>
<evidence type="ECO:0000256" key="4">
    <source>
        <dbReference type="SAM" id="MobiDB-lite"/>
    </source>
</evidence>
<keyword evidence="7" id="KW-1185">Reference proteome</keyword>
<dbReference type="Gene3D" id="3.30.60.20">
    <property type="match status" value="1"/>
</dbReference>
<dbReference type="SUPFAM" id="SSF57889">
    <property type="entry name" value="Cysteine-rich domain"/>
    <property type="match status" value="1"/>
</dbReference>